<dbReference type="PANTHER" id="PTHR13677">
    <property type="entry name" value="LD41638P"/>
    <property type="match status" value="1"/>
</dbReference>
<dbReference type="GO" id="GO:0005085">
    <property type="term" value="F:guanyl-nucleotide exchange factor activity"/>
    <property type="evidence" value="ECO:0007669"/>
    <property type="project" value="InterPro"/>
</dbReference>
<feature type="compositionally biased region" description="Low complexity" evidence="2">
    <location>
        <begin position="148"/>
        <end position="162"/>
    </location>
</feature>
<feature type="domain" description="UDENN" evidence="3">
    <location>
        <begin position="1"/>
        <end position="461"/>
    </location>
</feature>
<proteinExistence type="inferred from homology"/>
<dbReference type="Proteomes" id="UP000247409">
    <property type="component" value="Unassembled WGS sequence"/>
</dbReference>
<dbReference type="OrthoDB" id="10265409at2759"/>
<dbReference type="PROSITE" id="PS50211">
    <property type="entry name" value="DENN"/>
    <property type="match status" value="1"/>
</dbReference>
<evidence type="ECO:0000313" key="4">
    <source>
        <dbReference type="EMBL" id="PXF44592.1"/>
    </source>
</evidence>
<protein>
    <submittedName>
        <fullName evidence="4">Protein DENND6-like</fullName>
    </submittedName>
</protein>
<accession>A0A2V3IR47</accession>
<name>A0A2V3IR47_9FLOR</name>
<dbReference type="STRING" id="448386.A0A2V3IR47"/>
<organism evidence="4 5">
    <name type="scientific">Gracilariopsis chorda</name>
    <dbReference type="NCBI Taxonomy" id="448386"/>
    <lineage>
        <taxon>Eukaryota</taxon>
        <taxon>Rhodophyta</taxon>
        <taxon>Florideophyceae</taxon>
        <taxon>Rhodymeniophycidae</taxon>
        <taxon>Gracilariales</taxon>
        <taxon>Gracilariaceae</taxon>
        <taxon>Gracilariopsis</taxon>
    </lineage>
</organism>
<gene>
    <name evidence="4" type="ORF">BWQ96_05669</name>
</gene>
<comment type="caution">
    <text evidence="4">The sequence shown here is derived from an EMBL/GenBank/DDBJ whole genome shotgun (WGS) entry which is preliminary data.</text>
</comment>
<evidence type="ECO:0000259" key="3">
    <source>
        <dbReference type="PROSITE" id="PS50211"/>
    </source>
</evidence>
<reference evidence="4 5" key="1">
    <citation type="journal article" date="2018" name="Mol. Biol. Evol.">
        <title>Analysis of the draft genome of the red seaweed Gracilariopsis chorda provides insights into genome size evolution in Rhodophyta.</title>
        <authorList>
            <person name="Lee J."/>
            <person name="Yang E.C."/>
            <person name="Graf L."/>
            <person name="Yang J.H."/>
            <person name="Qiu H."/>
            <person name="Zel Zion U."/>
            <person name="Chan C.X."/>
            <person name="Stephens T.G."/>
            <person name="Weber A.P.M."/>
            <person name="Boo G.H."/>
            <person name="Boo S.M."/>
            <person name="Kim K.M."/>
            <person name="Shin Y."/>
            <person name="Jung M."/>
            <person name="Lee S.J."/>
            <person name="Yim H.S."/>
            <person name="Lee J.H."/>
            <person name="Bhattacharya D."/>
            <person name="Yoon H.S."/>
        </authorList>
    </citation>
    <scope>NUCLEOTIDE SEQUENCE [LARGE SCALE GENOMIC DNA]</scope>
    <source>
        <strain evidence="4 5">SKKU-2015</strain>
        <tissue evidence="4">Whole body</tissue>
    </source>
</reference>
<evidence type="ECO:0000256" key="2">
    <source>
        <dbReference type="SAM" id="MobiDB-lite"/>
    </source>
</evidence>
<dbReference type="AlphaFoldDB" id="A0A2V3IR47"/>
<dbReference type="GO" id="GO:0055037">
    <property type="term" value="C:recycling endosome"/>
    <property type="evidence" value="ECO:0007669"/>
    <property type="project" value="TreeGrafter"/>
</dbReference>
<dbReference type="InterPro" id="IPR037516">
    <property type="entry name" value="Tripartite_DENN"/>
</dbReference>
<keyword evidence="5" id="KW-1185">Reference proteome</keyword>
<comment type="similarity">
    <text evidence="1">Belongs to the DENND6 family.</text>
</comment>
<dbReference type="PANTHER" id="PTHR13677:SF0">
    <property type="entry name" value="LD41638P"/>
    <property type="match status" value="1"/>
</dbReference>
<evidence type="ECO:0000313" key="5">
    <source>
        <dbReference type="Proteomes" id="UP000247409"/>
    </source>
</evidence>
<dbReference type="InterPro" id="IPR024224">
    <property type="entry name" value="DENND6"/>
</dbReference>
<evidence type="ECO:0000256" key="1">
    <source>
        <dbReference type="ARBA" id="ARBA00007159"/>
    </source>
</evidence>
<sequence>MPDSASAASGHEDALYSFRITSHNQNQPLLLAHTLFRQAPDPSNARGFFQKALVIVSSLCYVTLANVLLTSLASTAFTHGEQALQRAVRDVSSWPDPRLHPTPHTLELPFINHTITLSIPSSFSTSFASPDAILMASATMSSSDSLTSPTAVHHVSSTSSHPHAQHSHSRVAIDTPQLVRMWPLCVSSATASAQPFQEIHLASALQGVHDKLWAIWELVALGEPLLVLGATPSQCASAVMCIVGLIHPLPFVGDWRPYYCIQDTTYATLAAAKDGSILARGAVYGVTNSHLADSLPFEHIVVLPGAEAAGKTLRAGLRSTHKSSLHKARQVSSALQSALSSYLKGTINADQLAQQARDTICDRITKPFLLPFTRYLVPTWSDGSALRDEPNVSDPFGKRLTLIDFDASTFPTSDDLALVSGGNFGKGAAYLKRVRALYERFLRGAVFDEWWSEARKVAEKQCAILHRGLMIEACARGSLLRKMRFEGRPLLTELIDRVDKELEIGDGNDDVLYGNLVALTDALKLCLTQSVGDSVDSELDDESTLLLA</sequence>
<feature type="region of interest" description="Disordered" evidence="2">
    <location>
        <begin position="148"/>
        <end position="169"/>
    </location>
</feature>
<dbReference type="EMBL" id="NBIV01000087">
    <property type="protein sequence ID" value="PXF44592.1"/>
    <property type="molecule type" value="Genomic_DNA"/>
</dbReference>